<comment type="function">
    <text evidence="4 5">Catalyzes the transfer of endogenously produced octanoic acid from octanoyl-acyl-carrier-protein onto the lipoyl domains of lipoate-dependent enzymes. Lipoyl-ACP can also act as a substrate although octanoyl-ACP is likely to be the physiological substrate.</text>
</comment>
<keyword evidence="8" id="KW-1185">Reference proteome</keyword>
<comment type="subcellular location">
    <subcellularLocation>
        <location evidence="5">Cytoplasm</location>
    </subcellularLocation>
</comment>
<feature type="binding site" evidence="5">
    <location>
        <begin position="141"/>
        <end position="143"/>
    </location>
    <ligand>
        <name>substrate</name>
    </ligand>
</feature>
<evidence type="ECO:0000313" key="7">
    <source>
        <dbReference type="EMBL" id="RRC95108.1"/>
    </source>
</evidence>
<dbReference type="NCBIfam" id="NF010925">
    <property type="entry name" value="PRK14345.1"/>
    <property type="match status" value="1"/>
</dbReference>
<dbReference type="EC" id="2.3.1.181" evidence="5"/>
<dbReference type="NCBIfam" id="TIGR00214">
    <property type="entry name" value="lipB"/>
    <property type="match status" value="1"/>
</dbReference>
<dbReference type="PROSITE" id="PS51733">
    <property type="entry name" value="BPL_LPL_CATALYTIC"/>
    <property type="match status" value="1"/>
</dbReference>
<comment type="caution">
    <text evidence="7">The sequence shown here is derived from an EMBL/GenBank/DDBJ whole genome shotgun (WGS) entry which is preliminary data.</text>
</comment>
<evidence type="ECO:0000259" key="6">
    <source>
        <dbReference type="PROSITE" id="PS51733"/>
    </source>
</evidence>
<dbReference type="InterPro" id="IPR004143">
    <property type="entry name" value="BPL_LPL_catalytic"/>
</dbReference>
<feature type="domain" description="BPL/LPL catalytic" evidence="6">
    <location>
        <begin position="30"/>
        <end position="211"/>
    </location>
</feature>
<dbReference type="PANTHER" id="PTHR10993:SF7">
    <property type="entry name" value="LIPOYLTRANSFERASE 2, MITOCHONDRIAL-RELATED"/>
    <property type="match status" value="1"/>
</dbReference>
<feature type="site" description="Lowers pKa of active site Cys" evidence="5">
    <location>
        <position position="138"/>
    </location>
</feature>
<feature type="binding site" evidence="5">
    <location>
        <begin position="154"/>
        <end position="156"/>
    </location>
    <ligand>
        <name>substrate</name>
    </ligand>
</feature>
<dbReference type="CDD" id="cd16444">
    <property type="entry name" value="LipB"/>
    <property type="match status" value="1"/>
</dbReference>
<dbReference type="GO" id="GO:0009249">
    <property type="term" value="P:protein lipoylation"/>
    <property type="evidence" value="ECO:0007669"/>
    <property type="project" value="InterPro"/>
</dbReference>
<name>A0A3P1SD96_9ACTO</name>
<dbReference type="GO" id="GO:0005737">
    <property type="term" value="C:cytoplasm"/>
    <property type="evidence" value="ECO:0007669"/>
    <property type="project" value="UniProtKB-SubCell"/>
</dbReference>
<gene>
    <name evidence="5 7" type="primary">lipB</name>
    <name evidence="7" type="ORF">EII11_06825</name>
</gene>
<keyword evidence="2 5" id="KW-0808">Transferase</keyword>
<keyword evidence="5" id="KW-0963">Cytoplasm</keyword>
<organism evidence="7 8">
    <name type="scientific">Schaalia canis</name>
    <dbReference type="NCBI Taxonomy" id="100469"/>
    <lineage>
        <taxon>Bacteria</taxon>
        <taxon>Bacillati</taxon>
        <taxon>Actinomycetota</taxon>
        <taxon>Actinomycetes</taxon>
        <taxon>Actinomycetales</taxon>
        <taxon>Actinomycetaceae</taxon>
        <taxon>Schaalia</taxon>
    </lineage>
</organism>
<comment type="catalytic activity">
    <reaction evidence="5">
        <text>octanoyl-[ACP] + L-lysyl-[protein] = N(6)-octanoyl-L-lysyl-[protein] + holo-[ACP] + H(+)</text>
        <dbReference type="Rhea" id="RHEA:17665"/>
        <dbReference type="Rhea" id="RHEA-COMP:9636"/>
        <dbReference type="Rhea" id="RHEA-COMP:9685"/>
        <dbReference type="Rhea" id="RHEA-COMP:9752"/>
        <dbReference type="Rhea" id="RHEA-COMP:9928"/>
        <dbReference type="ChEBI" id="CHEBI:15378"/>
        <dbReference type="ChEBI" id="CHEBI:29969"/>
        <dbReference type="ChEBI" id="CHEBI:64479"/>
        <dbReference type="ChEBI" id="CHEBI:78463"/>
        <dbReference type="ChEBI" id="CHEBI:78809"/>
        <dbReference type="EC" id="2.3.1.181"/>
    </reaction>
</comment>
<dbReference type="UniPathway" id="UPA00538">
    <property type="reaction ID" value="UER00592"/>
</dbReference>
<sequence length="234" mass="25092">MRIFDLLPLGLTDYTEVDQLQRKLHTDVLEGGEDALILGEFTPTYTAGRHTKDHHIPDSSLPVIPVDRAGSVTWHGPGQLVCYPVVKLSGDPVDTVAWIRAVENGVLTTLQKEWNLDVCRIDGRAGVWLRTPGTPDRKICAIGLKVARGATLHGIALNVHIDFDSAFTGIIPCGLDDADVASLSTEGITTSVPAAADALVGHMLTSITPCLARPIESVHTVDSTTLTHFFGGNE</sequence>
<evidence type="ECO:0000256" key="5">
    <source>
        <dbReference type="HAMAP-Rule" id="MF_00013"/>
    </source>
</evidence>
<dbReference type="HAMAP" id="MF_00013">
    <property type="entry name" value="LipB"/>
    <property type="match status" value="1"/>
</dbReference>
<evidence type="ECO:0000256" key="2">
    <source>
        <dbReference type="ARBA" id="ARBA00022679"/>
    </source>
</evidence>
<evidence type="ECO:0000256" key="1">
    <source>
        <dbReference type="ARBA" id="ARBA00004821"/>
    </source>
</evidence>
<dbReference type="InterPro" id="IPR000544">
    <property type="entry name" value="Octanoyltransferase"/>
</dbReference>
<accession>A0A3P1SD96</accession>
<dbReference type="InterPro" id="IPR045864">
    <property type="entry name" value="aa-tRNA-synth_II/BPL/LPL"/>
</dbReference>
<dbReference type="SUPFAM" id="SSF55681">
    <property type="entry name" value="Class II aaRS and biotin synthetases"/>
    <property type="match status" value="1"/>
</dbReference>
<comment type="miscellaneous">
    <text evidence="5">In the reaction, the free carboxyl group of octanoic acid is attached via an amide linkage to the epsilon-amino group of a specific lysine residue of lipoyl domains of lipoate-dependent enzymes.</text>
</comment>
<dbReference type="OrthoDB" id="9787061at2"/>
<keyword evidence="3 5" id="KW-0012">Acyltransferase</keyword>
<dbReference type="RefSeq" id="WP_124870571.1">
    <property type="nucleotide sequence ID" value="NZ_RQZF01000006.1"/>
</dbReference>
<proteinExistence type="inferred from homology"/>
<evidence type="ECO:0000256" key="4">
    <source>
        <dbReference type="ARBA" id="ARBA00024732"/>
    </source>
</evidence>
<comment type="pathway">
    <text evidence="1 5">Protein modification; protein lipoylation via endogenous pathway; protein N(6)-(lipoyl)lysine from octanoyl-[acyl-carrier-protein]: step 1/2.</text>
</comment>
<evidence type="ECO:0000256" key="3">
    <source>
        <dbReference type="ARBA" id="ARBA00023315"/>
    </source>
</evidence>
<evidence type="ECO:0000313" key="8">
    <source>
        <dbReference type="Proteomes" id="UP000280444"/>
    </source>
</evidence>
<dbReference type="EMBL" id="RQZF01000006">
    <property type="protein sequence ID" value="RRC95108.1"/>
    <property type="molecule type" value="Genomic_DNA"/>
</dbReference>
<dbReference type="Pfam" id="PF21948">
    <property type="entry name" value="LplA-B_cat"/>
    <property type="match status" value="1"/>
</dbReference>
<dbReference type="GO" id="GO:0033819">
    <property type="term" value="F:lipoyl(octanoyl) transferase activity"/>
    <property type="evidence" value="ECO:0007669"/>
    <property type="project" value="UniProtKB-EC"/>
</dbReference>
<dbReference type="AlphaFoldDB" id="A0A3P1SD96"/>
<protein>
    <recommendedName>
        <fullName evidence="5">Octanoyltransferase</fullName>
        <ecNumber evidence="5">2.3.1.181</ecNumber>
    </recommendedName>
    <alternativeName>
        <fullName evidence="5">Lipoate-protein ligase B</fullName>
    </alternativeName>
    <alternativeName>
        <fullName evidence="5">Lipoyl/octanoyl transferase</fullName>
    </alternativeName>
    <alternativeName>
        <fullName evidence="5">Octanoyl-[acyl-carrier-protein]-protein N-octanoyltransferase</fullName>
    </alternativeName>
</protein>
<reference evidence="7 8" key="1">
    <citation type="submission" date="2018-11" db="EMBL/GenBank/DDBJ databases">
        <title>Genomes From Bacteria Associated with the Canine Oral Cavity: a Test Case for Automated Genome-Based Taxonomic Assignment.</title>
        <authorList>
            <person name="Coil D.A."/>
            <person name="Jospin G."/>
            <person name="Darling A.E."/>
            <person name="Wallis C."/>
            <person name="Davis I.J."/>
            <person name="Harris S."/>
            <person name="Eisen J.A."/>
            <person name="Holcombe L.J."/>
            <person name="O'Flynn C."/>
        </authorList>
    </citation>
    <scope>NUCLEOTIDE SEQUENCE [LARGE SCALE GENOMIC DNA]</scope>
    <source>
        <strain evidence="7 8">OH770</strain>
    </source>
</reference>
<feature type="active site" description="Acyl-thioester intermediate" evidence="5">
    <location>
        <position position="173"/>
    </location>
</feature>
<comment type="caution">
    <text evidence="5">Lacks conserved residue(s) required for the propagation of feature annotation.</text>
</comment>
<dbReference type="Proteomes" id="UP000280444">
    <property type="component" value="Unassembled WGS sequence"/>
</dbReference>
<dbReference type="Gene3D" id="3.30.930.10">
    <property type="entry name" value="Bira Bifunctional Protein, Domain 2"/>
    <property type="match status" value="1"/>
</dbReference>
<dbReference type="PANTHER" id="PTHR10993">
    <property type="entry name" value="OCTANOYLTRANSFERASE"/>
    <property type="match status" value="1"/>
</dbReference>
<comment type="similarity">
    <text evidence="5">Belongs to the LipB family.</text>
</comment>